<comment type="catalytic activity">
    <reaction evidence="1 5">
        <text>[protein]-peptidylproline (omega=180) = [protein]-peptidylproline (omega=0)</text>
        <dbReference type="Rhea" id="RHEA:16237"/>
        <dbReference type="Rhea" id="RHEA-COMP:10747"/>
        <dbReference type="Rhea" id="RHEA-COMP:10748"/>
        <dbReference type="ChEBI" id="CHEBI:83833"/>
        <dbReference type="ChEBI" id="CHEBI:83834"/>
        <dbReference type="EC" id="5.2.1.8"/>
    </reaction>
</comment>
<evidence type="ECO:0000256" key="1">
    <source>
        <dbReference type="ARBA" id="ARBA00000971"/>
    </source>
</evidence>
<evidence type="ECO:0000256" key="5">
    <source>
        <dbReference type="PROSITE-ProRule" id="PRU00277"/>
    </source>
</evidence>
<sequence length="140" mass="15333">MFWFCLEEETVKNKKPMGYTRTVLKEGTGRTPKNGEVIKAHYIGRLKSNGKEFDNSRARNKPLTFIIGIGSVIRGWDEGIMEMKLGETCTLEVSSDYGYGEEGLAEGGIPPNADLVFEVQLLQCGDDEAPSSGCSSCVVC</sequence>
<gene>
    <name evidence="7" type="ORF">NAES01612_LOCUS12254</name>
    <name evidence="8" type="ORF">NAES01612_LOCUS12255</name>
</gene>
<feature type="domain" description="PPIase FKBP-type" evidence="6">
    <location>
        <begin position="35"/>
        <end position="125"/>
    </location>
</feature>
<dbReference type="InterPro" id="IPR046357">
    <property type="entry name" value="PPIase_dom_sf"/>
</dbReference>
<proteinExistence type="predicted"/>
<dbReference type="InterPro" id="IPR050689">
    <property type="entry name" value="FKBP-type_PPIase"/>
</dbReference>
<dbReference type="FunFam" id="3.10.50.40:FF:000006">
    <property type="entry name" value="Peptidyl-prolyl cis-trans isomerase"/>
    <property type="match status" value="1"/>
</dbReference>
<accession>A0A6U3A411</accession>
<dbReference type="Gene3D" id="3.10.50.40">
    <property type="match status" value="1"/>
</dbReference>
<dbReference type="SUPFAM" id="SSF54534">
    <property type="entry name" value="FKBP-like"/>
    <property type="match status" value="1"/>
</dbReference>
<reference evidence="8" key="1">
    <citation type="submission" date="2021-01" db="EMBL/GenBank/DDBJ databases">
        <authorList>
            <person name="Corre E."/>
            <person name="Pelletier E."/>
            <person name="Niang G."/>
            <person name="Scheremetjew M."/>
            <person name="Finn R."/>
            <person name="Kale V."/>
            <person name="Holt S."/>
            <person name="Cochrane G."/>
            <person name="Meng A."/>
            <person name="Brown T."/>
            <person name="Cohen L."/>
        </authorList>
    </citation>
    <scope>NUCLEOTIDE SEQUENCE</scope>
    <source>
        <strain evidence="8">SoJaBio B1-5/56/2</strain>
    </source>
</reference>
<dbReference type="GO" id="GO:0003755">
    <property type="term" value="F:peptidyl-prolyl cis-trans isomerase activity"/>
    <property type="evidence" value="ECO:0007669"/>
    <property type="project" value="UniProtKB-KW"/>
</dbReference>
<dbReference type="PROSITE" id="PS50059">
    <property type="entry name" value="FKBP_PPIASE"/>
    <property type="match status" value="1"/>
</dbReference>
<dbReference type="PANTHER" id="PTHR10516:SF443">
    <property type="entry name" value="FK506-BINDING PROTEIN 59-RELATED"/>
    <property type="match status" value="1"/>
</dbReference>
<evidence type="ECO:0000313" key="8">
    <source>
        <dbReference type="EMBL" id="CAE2307388.1"/>
    </source>
</evidence>
<keyword evidence="3 5" id="KW-0697">Rotamase</keyword>
<evidence type="ECO:0000256" key="4">
    <source>
        <dbReference type="ARBA" id="ARBA00023235"/>
    </source>
</evidence>
<dbReference type="EC" id="5.2.1.8" evidence="2 5"/>
<dbReference type="Pfam" id="PF00254">
    <property type="entry name" value="FKBP_C"/>
    <property type="match status" value="1"/>
</dbReference>
<evidence type="ECO:0000313" key="7">
    <source>
        <dbReference type="EMBL" id="CAE2307387.1"/>
    </source>
</evidence>
<evidence type="ECO:0000259" key="6">
    <source>
        <dbReference type="PROSITE" id="PS50059"/>
    </source>
</evidence>
<evidence type="ECO:0000256" key="2">
    <source>
        <dbReference type="ARBA" id="ARBA00013194"/>
    </source>
</evidence>
<dbReference type="EMBL" id="HBKR01018645">
    <property type="protein sequence ID" value="CAE2307387.1"/>
    <property type="molecule type" value="Transcribed_RNA"/>
</dbReference>
<dbReference type="PANTHER" id="PTHR10516">
    <property type="entry name" value="PEPTIDYL-PROLYL CIS-TRANS ISOMERASE"/>
    <property type="match status" value="1"/>
</dbReference>
<protein>
    <recommendedName>
        <fullName evidence="2 5">peptidylprolyl isomerase</fullName>
        <ecNumber evidence="2 5">5.2.1.8</ecNumber>
    </recommendedName>
</protein>
<dbReference type="AlphaFoldDB" id="A0A6U3A411"/>
<dbReference type="EMBL" id="HBKR01018646">
    <property type="protein sequence ID" value="CAE2307388.1"/>
    <property type="molecule type" value="Transcribed_RNA"/>
</dbReference>
<evidence type="ECO:0000256" key="3">
    <source>
        <dbReference type="ARBA" id="ARBA00023110"/>
    </source>
</evidence>
<keyword evidence="4 5" id="KW-0413">Isomerase</keyword>
<name>A0A6U3A411_9EUKA</name>
<dbReference type="InterPro" id="IPR001179">
    <property type="entry name" value="PPIase_FKBP_dom"/>
</dbReference>
<organism evidence="8">
    <name type="scientific">Paramoeba aestuarina</name>
    <dbReference type="NCBI Taxonomy" id="180227"/>
    <lineage>
        <taxon>Eukaryota</taxon>
        <taxon>Amoebozoa</taxon>
        <taxon>Discosea</taxon>
        <taxon>Flabellinia</taxon>
        <taxon>Dactylopodida</taxon>
        <taxon>Paramoebidae</taxon>
        <taxon>Paramoeba</taxon>
    </lineage>
</organism>